<dbReference type="CDD" id="cd17325">
    <property type="entry name" value="MFS_MdtG_SLC18_like"/>
    <property type="match status" value="1"/>
</dbReference>
<keyword evidence="10" id="KW-1185">Reference proteome</keyword>
<evidence type="ECO:0000256" key="5">
    <source>
        <dbReference type="ARBA" id="ARBA00022989"/>
    </source>
</evidence>
<evidence type="ECO:0000256" key="3">
    <source>
        <dbReference type="ARBA" id="ARBA00022448"/>
    </source>
</evidence>
<evidence type="ECO:0000256" key="2">
    <source>
        <dbReference type="ARBA" id="ARBA00006829"/>
    </source>
</evidence>
<feature type="transmembrane region" description="Helical" evidence="7">
    <location>
        <begin position="391"/>
        <end position="417"/>
    </location>
</feature>
<feature type="transmembrane region" description="Helical" evidence="7">
    <location>
        <begin position="100"/>
        <end position="120"/>
    </location>
</feature>
<feature type="transmembrane region" description="Helical" evidence="7">
    <location>
        <begin position="15"/>
        <end position="33"/>
    </location>
</feature>
<evidence type="ECO:0000313" key="9">
    <source>
        <dbReference type="EMBL" id="KAJ1983951.1"/>
    </source>
</evidence>
<organism evidence="9 10">
    <name type="scientific">Dimargaris verticillata</name>
    <dbReference type="NCBI Taxonomy" id="2761393"/>
    <lineage>
        <taxon>Eukaryota</taxon>
        <taxon>Fungi</taxon>
        <taxon>Fungi incertae sedis</taxon>
        <taxon>Zoopagomycota</taxon>
        <taxon>Kickxellomycotina</taxon>
        <taxon>Dimargaritomycetes</taxon>
        <taxon>Dimargaritales</taxon>
        <taxon>Dimargaritaceae</taxon>
        <taxon>Dimargaris</taxon>
    </lineage>
</organism>
<feature type="transmembrane region" description="Helical" evidence="7">
    <location>
        <begin position="329"/>
        <end position="348"/>
    </location>
</feature>
<evidence type="ECO:0000313" key="10">
    <source>
        <dbReference type="Proteomes" id="UP001151582"/>
    </source>
</evidence>
<dbReference type="InterPro" id="IPR001958">
    <property type="entry name" value="Tet-R_TetA/multi-R_MdtG-like"/>
</dbReference>
<comment type="caution">
    <text evidence="9">The sequence shown here is derived from an EMBL/GenBank/DDBJ whole genome shotgun (WGS) entry which is preliminary data.</text>
</comment>
<dbReference type="GO" id="GO:0022857">
    <property type="term" value="F:transmembrane transporter activity"/>
    <property type="evidence" value="ECO:0007669"/>
    <property type="project" value="InterPro"/>
</dbReference>
<evidence type="ECO:0000256" key="1">
    <source>
        <dbReference type="ARBA" id="ARBA00004141"/>
    </source>
</evidence>
<feature type="transmembrane region" description="Helical" evidence="7">
    <location>
        <begin position="257"/>
        <end position="277"/>
    </location>
</feature>
<accession>A0A9W8BBN4</accession>
<evidence type="ECO:0000256" key="7">
    <source>
        <dbReference type="SAM" id="Phobius"/>
    </source>
</evidence>
<dbReference type="AlphaFoldDB" id="A0A9W8BBN4"/>
<feature type="transmembrane region" description="Helical" evidence="7">
    <location>
        <begin position="45"/>
        <end position="63"/>
    </location>
</feature>
<evidence type="ECO:0000256" key="4">
    <source>
        <dbReference type="ARBA" id="ARBA00022692"/>
    </source>
</evidence>
<proteinExistence type="inferred from homology"/>
<dbReference type="Pfam" id="PF07690">
    <property type="entry name" value="MFS_1"/>
    <property type="match status" value="1"/>
</dbReference>
<evidence type="ECO:0000259" key="8">
    <source>
        <dbReference type="PROSITE" id="PS50850"/>
    </source>
</evidence>
<dbReference type="SUPFAM" id="SSF103473">
    <property type="entry name" value="MFS general substrate transporter"/>
    <property type="match status" value="1"/>
</dbReference>
<feature type="transmembrane region" description="Helical" evidence="7">
    <location>
        <begin position="423"/>
        <end position="444"/>
    </location>
</feature>
<dbReference type="PROSITE" id="PS50850">
    <property type="entry name" value="MFS"/>
    <property type="match status" value="1"/>
</dbReference>
<dbReference type="Proteomes" id="UP001151582">
    <property type="component" value="Unassembled WGS sequence"/>
</dbReference>
<dbReference type="InterPro" id="IPR011701">
    <property type="entry name" value="MFS"/>
</dbReference>
<dbReference type="PANTHER" id="PTHR23506:SF23">
    <property type="entry name" value="GH10249P"/>
    <property type="match status" value="1"/>
</dbReference>
<dbReference type="GO" id="GO:0016020">
    <property type="term" value="C:membrane"/>
    <property type="evidence" value="ECO:0007669"/>
    <property type="project" value="UniProtKB-SubCell"/>
</dbReference>
<feature type="transmembrane region" description="Helical" evidence="7">
    <location>
        <begin position="354"/>
        <end position="379"/>
    </location>
</feature>
<dbReference type="OrthoDB" id="5086884at2759"/>
<dbReference type="PANTHER" id="PTHR23506">
    <property type="entry name" value="GH10249P"/>
    <property type="match status" value="1"/>
</dbReference>
<protein>
    <recommendedName>
        <fullName evidence="8">Major facilitator superfamily (MFS) profile domain-containing protein</fullName>
    </recommendedName>
</protein>
<dbReference type="InterPro" id="IPR036259">
    <property type="entry name" value="MFS_trans_sf"/>
</dbReference>
<keyword evidence="5 7" id="KW-1133">Transmembrane helix</keyword>
<evidence type="ECO:0000256" key="6">
    <source>
        <dbReference type="ARBA" id="ARBA00023136"/>
    </source>
</evidence>
<feature type="transmembrane region" description="Helical" evidence="7">
    <location>
        <begin position="126"/>
        <end position="148"/>
    </location>
</feature>
<dbReference type="InterPro" id="IPR050930">
    <property type="entry name" value="MFS_Vesicular_Transporter"/>
</dbReference>
<dbReference type="EMBL" id="JANBQB010000035">
    <property type="protein sequence ID" value="KAJ1983951.1"/>
    <property type="molecule type" value="Genomic_DNA"/>
</dbReference>
<feature type="transmembrane region" description="Helical" evidence="7">
    <location>
        <begin position="185"/>
        <end position="205"/>
    </location>
</feature>
<name>A0A9W8BBN4_9FUNG</name>
<sequence>MPGLRLLLERARQCPPFIVGVVGLAIFIATRITHGLYNAQGVCGGLNSISDLLIYAIVIPILPQMLEGIVDDVSFSSGILTGCFAGWLSDRYRSRQWPMCVGLGCLLVATVLFMVSRAFWQLVLARIAQGFAGGTTYSIGLSMVADVYPPHRVGMVMGIVMSCNTLGQVAGPAVGGWLYEAGGHYAPFILGSSLIVVDFVGRLVVGETAGWKERHGHKVFGVERPDVTDSADKASLSLTVLTPPLSSNPPALSLSQLATLWSVVAALGAYFAVTAILSGVDVALPIYGDTVQNLSPGVIGLLFVALLLPNAAIAPLVGWLIDRYQPSRLFVVCLGLLLMAAACPLAVITPSLALLIPMLMVLGVGAAIVSTPLTAEISASVGEHNSQHFGAIYGLMLMVASVAMFAGPIVVGALLASHPMLDTMFFLMAIALFPAMGIFGVEVYRARRKPSYYLWRGRISNSSAVNVAPLGNAHVA</sequence>
<dbReference type="PRINTS" id="PR01035">
    <property type="entry name" value="TCRTETA"/>
</dbReference>
<dbReference type="Gene3D" id="1.20.1250.20">
    <property type="entry name" value="MFS general substrate transporter like domains"/>
    <property type="match status" value="2"/>
</dbReference>
<keyword evidence="3" id="KW-0813">Transport</keyword>
<comment type="similarity">
    <text evidence="2">Belongs to the major facilitator superfamily. Vesicular transporter family.</text>
</comment>
<gene>
    <name evidence="9" type="ORF">H4R34_000963</name>
</gene>
<dbReference type="InterPro" id="IPR020846">
    <property type="entry name" value="MFS_dom"/>
</dbReference>
<keyword evidence="4 7" id="KW-0812">Transmembrane</keyword>
<keyword evidence="6 7" id="KW-0472">Membrane</keyword>
<reference evidence="9" key="1">
    <citation type="submission" date="2022-07" db="EMBL/GenBank/DDBJ databases">
        <title>Phylogenomic reconstructions and comparative analyses of Kickxellomycotina fungi.</title>
        <authorList>
            <person name="Reynolds N.K."/>
            <person name="Stajich J.E."/>
            <person name="Barry K."/>
            <person name="Grigoriev I.V."/>
            <person name="Crous P."/>
            <person name="Smith M.E."/>
        </authorList>
    </citation>
    <scope>NUCLEOTIDE SEQUENCE</scope>
    <source>
        <strain evidence="9">RSA 567</strain>
    </source>
</reference>
<feature type="transmembrane region" description="Helical" evidence="7">
    <location>
        <begin position="297"/>
        <end position="317"/>
    </location>
</feature>
<comment type="subcellular location">
    <subcellularLocation>
        <location evidence="1">Membrane</location>
        <topology evidence="1">Multi-pass membrane protein</topology>
    </subcellularLocation>
</comment>
<feature type="domain" description="Major facilitator superfamily (MFS) profile" evidence="8">
    <location>
        <begin position="18"/>
        <end position="449"/>
    </location>
</feature>